<dbReference type="InterPro" id="IPR021765">
    <property type="entry name" value="UstYa-like"/>
</dbReference>
<keyword evidence="4" id="KW-1133">Transmembrane helix</keyword>
<dbReference type="GO" id="GO:0043386">
    <property type="term" value="P:mycotoxin biosynthetic process"/>
    <property type="evidence" value="ECO:0007669"/>
    <property type="project" value="InterPro"/>
</dbReference>
<evidence type="ECO:0000256" key="3">
    <source>
        <dbReference type="ARBA" id="ARBA00022692"/>
    </source>
</evidence>
<evidence type="ECO:0000256" key="5">
    <source>
        <dbReference type="ARBA" id="ARBA00023002"/>
    </source>
</evidence>
<comment type="caution">
    <text evidence="11">The sequence shown here is derived from an EMBL/GenBank/DDBJ whole genome shotgun (WGS) entry which is preliminary data.</text>
</comment>
<evidence type="ECO:0000256" key="7">
    <source>
        <dbReference type="ARBA" id="ARBA00023136"/>
    </source>
</evidence>
<comment type="similarity">
    <text evidence="9">Belongs to the ustYa family.</text>
</comment>
<name>A0AAE0IHL7_9PEZI</name>
<keyword evidence="6" id="KW-0843">Virulence</keyword>
<evidence type="ECO:0000256" key="8">
    <source>
        <dbReference type="ARBA" id="ARBA00023180"/>
    </source>
</evidence>
<evidence type="ECO:0000256" key="6">
    <source>
        <dbReference type="ARBA" id="ARBA00023026"/>
    </source>
</evidence>
<evidence type="ECO:0000256" key="10">
    <source>
        <dbReference type="SAM" id="MobiDB-lite"/>
    </source>
</evidence>
<evidence type="ECO:0000313" key="11">
    <source>
        <dbReference type="EMBL" id="KAK3324486.1"/>
    </source>
</evidence>
<evidence type="ECO:0000256" key="1">
    <source>
        <dbReference type="ARBA" id="ARBA00004167"/>
    </source>
</evidence>
<protein>
    <recommendedName>
        <fullName evidence="13">Oxidase ustYa</fullName>
    </recommendedName>
</protein>
<dbReference type="EMBL" id="JAUEPO010000004">
    <property type="protein sequence ID" value="KAK3324486.1"/>
    <property type="molecule type" value="Genomic_DNA"/>
</dbReference>
<sequence>MSALRFPQSQHQSIPDHENDNDSIADEAGDSLITYDAKAWSDVTARDPTPDVGRRQPRPKKIWQSIATFRSLLDTFLLLVILGLLLDRGWQGSGNGKNSPQFELAGDITGFAPRISQQIKTFVPDPMFIPENGSEFFSETVRQKWLGIVPKGLGYIRINDTKLYDNLPTRLESYPNSTFTTSMTHQLHCLHAIIGVVAAFTSNQPDKMPEEGAWHLSHCFDYLRQSIMCCGDVALEGQQTTFPEGFVGSDGWDARHVCKDYGQIISHLEKNRADDEVWI</sequence>
<dbReference type="AlphaFoldDB" id="A0AAE0IHL7"/>
<dbReference type="GO" id="GO:0016491">
    <property type="term" value="F:oxidoreductase activity"/>
    <property type="evidence" value="ECO:0007669"/>
    <property type="project" value="UniProtKB-KW"/>
</dbReference>
<organism evidence="11 12">
    <name type="scientific">Cercophora scortea</name>
    <dbReference type="NCBI Taxonomy" id="314031"/>
    <lineage>
        <taxon>Eukaryota</taxon>
        <taxon>Fungi</taxon>
        <taxon>Dikarya</taxon>
        <taxon>Ascomycota</taxon>
        <taxon>Pezizomycotina</taxon>
        <taxon>Sordariomycetes</taxon>
        <taxon>Sordariomycetidae</taxon>
        <taxon>Sordariales</taxon>
        <taxon>Lasiosphaeriaceae</taxon>
        <taxon>Cercophora</taxon>
    </lineage>
</organism>
<dbReference type="PANTHER" id="PTHR33365:SF11">
    <property type="entry name" value="TAT PATHWAY SIGNAL SEQUENCE"/>
    <property type="match status" value="1"/>
</dbReference>
<evidence type="ECO:0008006" key="13">
    <source>
        <dbReference type="Google" id="ProtNLM"/>
    </source>
</evidence>
<keyword evidence="7" id="KW-0472">Membrane</keyword>
<keyword evidence="5" id="KW-0560">Oxidoreductase</keyword>
<evidence type="ECO:0000256" key="4">
    <source>
        <dbReference type="ARBA" id="ARBA00022989"/>
    </source>
</evidence>
<reference evidence="11" key="2">
    <citation type="submission" date="2023-06" db="EMBL/GenBank/DDBJ databases">
        <authorList>
            <consortium name="Lawrence Berkeley National Laboratory"/>
            <person name="Haridas S."/>
            <person name="Hensen N."/>
            <person name="Bonometti L."/>
            <person name="Westerberg I."/>
            <person name="Brannstrom I.O."/>
            <person name="Guillou S."/>
            <person name="Cros-Aarteil S."/>
            <person name="Calhoun S."/>
            <person name="Kuo A."/>
            <person name="Mondo S."/>
            <person name="Pangilinan J."/>
            <person name="Riley R."/>
            <person name="Labutti K."/>
            <person name="Andreopoulos B."/>
            <person name="Lipzen A."/>
            <person name="Chen C."/>
            <person name="Yanf M."/>
            <person name="Daum C."/>
            <person name="Ng V."/>
            <person name="Clum A."/>
            <person name="Steindorff A."/>
            <person name="Ohm R."/>
            <person name="Martin F."/>
            <person name="Silar P."/>
            <person name="Natvig D."/>
            <person name="Lalanne C."/>
            <person name="Gautier V."/>
            <person name="Ament-Velasquez S.L."/>
            <person name="Kruys A."/>
            <person name="Hutchinson M.I."/>
            <person name="Powell A.J."/>
            <person name="Barry K."/>
            <person name="Miller A.N."/>
            <person name="Grigoriev I.V."/>
            <person name="Debuchy R."/>
            <person name="Gladieux P."/>
            <person name="Thoren M.H."/>
            <person name="Johannesson H."/>
        </authorList>
    </citation>
    <scope>NUCLEOTIDE SEQUENCE</scope>
    <source>
        <strain evidence="11">SMH4131-1</strain>
    </source>
</reference>
<dbReference type="Pfam" id="PF11807">
    <property type="entry name" value="UstYa"/>
    <property type="match status" value="1"/>
</dbReference>
<reference evidence="11" key="1">
    <citation type="journal article" date="2023" name="Mol. Phylogenet. Evol.">
        <title>Genome-scale phylogeny and comparative genomics of the fungal order Sordariales.</title>
        <authorList>
            <person name="Hensen N."/>
            <person name="Bonometti L."/>
            <person name="Westerberg I."/>
            <person name="Brannstrom I.O."/>
            <person name="Guillou S."/>
            <person name="Cros-Aarteil S."/>
            <person name="Calhoun S."/>
            <person name="Haridas S."/>
            <person name="Kuo A."/>
            <person name="Mondo S."/>
            <person name="Pangilinan J."/>
            <person name="Riley R."/>
            <person name="LaButti K."/>
            <person name="Andreopoulos B."/>
            <person name="Lipzen A."/>
            <person name="Chen C."/>
            <person name="Yan M."/>
            <person name="Daum C."/>
            <person name="Ng V."/>
            <person name="Clum A."/>
            <person name="Steindorff A."/>
            <person name="Ohm R.A."/>
            <person name="Martin F."/>
            <person name="Silar P."/>
            <person name="Natvig D.O."/>
            <person name="Lalanne C."/>
            <person name="Gautier V."/>
            <person name="Ament-Velasquez S.L."/>
            <person name="Kruys A."/>
            <person name="Hutchinson M.I."/>
            <person name="Powell A.J."/>
            <person name="Barry K."/>
            <person name="Miller A.N."/>
            <person name="Grigoriev I.V."/>
            <person name="Debuchy R."/>
            <person name="Gladieux P."/>
            <person name="Hiltunen Thoren M."/>
            <person name="Johannesson H."/>
        </authorList>
    </citation>
    <scope>NUCLEOTIDE SEQUENCE</scope>
    <source>
        <strain evidence="11">SMH4131-1</strain>
    </source>
</reference>
<evidence type="ECO:0000256" key="2">
    <source>
        <dbReference type="ARBA" id="ARBA00004685"/>
    </source>
</evidence>
<evidence type="ECO:0000313" key="12">
    <source>
        <dbReference type="Proteomes" id="UP001286456"/>
    </source>
</evidence>
<dbReference type="Proteomes" id="UP001286456">
    <property type="component" value="Unassembled WGS sequence"/>
</dbReference>
<gene>
    <name evidence="11" type="ORF">B0T19DRAFT_231337</name>
</gene>
<comment type="pathway">
    <text evidence="2">Mycotoxin biosynthesis.</text>
</comment>
<comment type="subcellular location">
    <subcellularLocation>
        <location evidence="1">Membrane</location>
        <topology evidence="1">Single-pass membrane protein</topology>
    </subcellularLocation>
</comment>
<keyword evidence="12" id="KW-1185">Reference proteome</keyword>
<evidence type="ECO:0000256" key="9">
    <source>
        <dbReference type="ARBA" id="ARBA00035112"/>
    </source>
</evidence>
<keyword evidence="3" id="KW-0812">Transmembrane</keyword>
<feature type="region of interest" description="Disordered" evidence="10">
    <location>
        <begin position="1"/>
        <end position="28"/>
    </location>
</feature>
<keyword evidence="8" id="KW-0325">Glycoprotein</keyword>
<dbReference type="PANTHER" id="PTHR33365">
    <property type="entry name" value="YALI0B05434P"/>
    <property type="match status" value="1"/>
</dbReference>
<proteinExistence type="inferred from homology"/>
<dbReference type="GO" id="GO:0016020">
    <property type="term" value="C:membrane"/>
    <property type="evidence" value="ECO:0007669"/>
    <property type="project" value="UniProtKB-SubCell"/>
</dbReference>
<accession>A0AAE0IHL7</accession>